<evidence type="ECO:0000313" key="2">
    <source>
        <dbReference type="Proteomes" id="UP000000598"/>
    </source>
</evidence>
<dbReference type="FunCoup" id="B4UN91">
    <property type="interactions" value="18"/>
</dbReference>
<dbReference type="InterPro" id="IPR052999">
    <property type="entry name" value="PTS1_Protein"/>
</dbReference>
<proteinExistence type="predicted"/>
<reference evidence="1 2" key="1">
    <citation type="journal article" date="2004" name="Nature">
        <title>Genome evolution in yeasts.</title>
        <authorList>
            <consortium name="Genolevures"/>
            <person name="Dujon B."/>
            <person name="Sherman D."/>
            <person name="Fischer G."/>
            <person name="Durrens P."/>
            <person name="Casaregola S."/>
            <person name="Lafontaine I."/>
            <person name="de Montigny J."/>
            <person name="Marck C."/>
            <person name="Neuveglise C."/>
            <person name="Talla E."/>
            <person name="Goffard N."/>
            <person name="Frangeul L."/>
            <person name="Aigle M."/>
            <person name="Anthouard V."/>
            <person name="Babour A."/>
            <person name="Barbe V."/>
            <person name="Barnay S."/>
            <person name="Blanchin S."/>
            <person name="Beckerich J.M."/>
            <person name="Beyne E."/>
            <person name="Bleykasten C."/>
            <person name="Boisrame A."/>
            <person name="Boyer J."/>
            <person name="Cattolico L."/>
            <person name="Confanioleri F."/>
            <person name="de Daruvar A."/>
            <person name="Despons L."/>
            <person name="Fabre E."/>
            <person name="Fairhead C."/>
            <person name="Ferry-Dumazet H."/>
            <person name="Groppi A."/>
            <person name="Hantraye F."/>
            <person name="Hennequin C."/>
            <person name="Jauniaux N."/>
            <person name="Joyet P."/>
            <person name="Kachouri R."/>
            <person name="Kerrest A."/>
            <person name="Koszul R."/>
            <person name="Lemaire M."/>
            <person name="Lesur I."/>
            <person name="Ma L."/>
            <person name="Muller H."/>
            <person name="Nicaud J.M."/>
            <person name="Nikolski M."/>
            <person name="Oztas S."/>
            <person name="Ozier-Kalogeropoulos O."/>
            <person name="Pellenz S."/>
            <person name="Potier S."/>
            <person name="Richard G.F."/>
            <person name="Straub M.L."/>
            <person name="Suleau A."/>
            <person name="Swennene D."/>
            <person name="Tekaia F."/>
            <person name="Wesolowski-Louvel M."/>
            <person name="Westhof E."/>
            <person name="Wirth B."/>
            <person name="Zeniou-Meyer M."/>
            <person name="Zivanovic I."/>
            <person name="Bolotin-Fukuhara M."/>
            <person name="Thierry A."/>
            <person name="Bouchier C."/>
            <person name="Caudron B."/>
            <person name="Scarpelli C."/>
            <person name="Gaillardin C."/>
            <person name="Weissenbach J."/>
            <person name="Wincker P."/>
            <person name="Souciet J.L."/>
        </authorList>
    </citation>
    <scope>NUCLEOTIDE SEQUENCE [LARGE SCALE GENOMIC DNA]</scope>
    <source>
        <strain evidence="2">ATCC 8585 / CBS 2359 / DSM 70799 / NBRC 1267 / NRRL Y-1140 / WM37</strain>
    </source>
</reference>
<dbReference type="InParanoid" id="B4UN91"/>
<dbReference type="EMBL" id="CR382125">
    <property type="protein sequence ID" value="CAR56735.1"/>
    <property type="molecule type" value="Genomic_DNA"/>
</dbReference>
<keyword evidence="2" id="KW-1185">Reference proteome</keyword>
<organism evidence="1 2">
    <name type="scientific">Kluyveromyces lactis (strain ATCC 8585 / CBS 2359 / DSM 70799 / NBRC 1267 / NRRL Y-1140 / WM37)</name>
    <name type="common">Yeast</name>
    <name type="synonym">Candida sphaerica</name>
    <dbReference type="NCBI Taxonomy" id="284590"/>
    <lineage>
        <taxon>Eukaryota</taxon>
        <taxon>Fungi</taxon>
        <taxon>Dikarya</taxon>
        <taxon>Ascomycota</taxon>
        <taxon>Saccharomycotina</taxon>
        <taxon>Saccharomycetes</taxon>
        <taxon>Saccharomycetales</taxon>
        <taxon>Saccharomycetaceae</taxon>
        <taxon>Kluyveromyces</taxon>
    </lineage>
</organism>
<evidence type="ECO:0000313" key="1">
    <source>
        <dbReference type="EMBL" id="CAR56735.1"/>
    </source>
</evidence>
<dbReference type="Proteomes" id="UP000000598">
    <property type="component" value="Chromosome E"/>
</dbReference>
<dbReference type="AlphaFoldDB" id="B4UN91"/>
<gene>
    <name evidence="1" type="ORF">KLLA0_E05831g</name>
</gene>
<dbReference type="PANTHER" id="PTHR28180">
    <property type="entry name" value="CONSERVED MITOCHONDRIAL PROTEIN-RELATED"/>
    <property type="match status" value="1"/>
</dbReference>
<protein>
    <submittedName>
        <fullName evidence="1">KLLA0E05831p</fullName>
    </submittedName>
</protein>
<dbReference type="SUPFAM" id="SSF69118">
    <property type="entry name" value="AhpD-like"/>
    <property type="match status" value="1"/>
</dbReference>
<accession>B4UN91</accession>
<dbReference type="HOGENOM" id="CLU_065389_3_0_1"/>
<dbReference type="PaxDb" id="284590-B4UN91"/>
<dbReference type="eggNOG" id="ENOG502RCP9">
    <property type="taxonomic scope" value="Eukaryota"/>
</dbReference>
<name>B4UN91_KLULA</name>
<sequence>MSLTAQRLVAISKWNGRFSVLNYLVAASTLSVCNESKEIPKIYHLAMVMSEENSPDDSALIDAANSVVTLCDKAESNDDASAYESLYQSPTVHQRELTEKFREALLKTSPLAGLPKAINGLRALHNVTPISLLAPYQHVSKNSTNVHDLFPKTKRNTDSDNEIERGMKHWNHLYGKVSGRVINNLNRSYPDLWYYTMSHAYGPLLSYSDVLDAQETSLIIISSLVPQDVNPQLWGHLKGAINVGCSKEAIENARTLSIQIAQWCGVEWKGDVVKL</sequence>
<dbReference type="PANTHER" id="PTHR28180:SF2">
    <property type="entry name" value="PEROXISOMAL PROTEIN 2"/>
    <property type="match status" value="1"/>
</dbReference>
<dbReference type="KEGG" id="kla:KLLA0_E05831g"/>
<dbReference type="InterPro" id="IPR029032">
    <property type="entry name" value="AhpD-like"/>
</dbReference>
<dbReference type="Gene3D" id="1.20.1290.10">
    <property type="entry name" value="AhpD-like"/>
    <property type="match status" value="1"/>
</dbReference>